<dbReference type="EMBL" id="JAUSUF010000002">
    <property type="protein sequence ID" value="MDQ0149128.1"/>
    <property type="molecule type" value="Genomic_DNA"/>
</dbReference>
<dbReference type="CDD" id="cd08054">
    <property type="entry name" value="gp6"/>
    <property type="match status" value="1"/>
</dbReference>
<keyword evidence="2" id="KW-1185">Reference proteome</keyword>
<protein>
    <recommendedName>
        <fullName evidence="3">Phage gp6-like head-tail connector protein</fullName>
    </recommendedName>
</protein>
<accession>A0ABT9US44</accession>
<reference evidence="1 2" key="1">
    <citation type="submission" date="2023-07" db="EMBL/GenBank/DDBJ databases">
        <title>Genomic Encyclopedia of Type Strains, Phase IV (KMG-IV): sequencing the most valuable type-strain genomes for metagenomic binning, comparative biology and taxonomic classification.</title>
        <authorList>
            <person name="Goeker M."/>
        </authorList>
    </citation>
    <scope>NUCLEOTIDE SEQUENCE [LARGE SCALE GENOMIC DNA]</scope>
    <source>
        <strain evidence="1 2">DSM 20694</strain>
    </source>
</reference>
<comment type="caution">
    <text evidence="1">The sequence shown here is derived from an EMBL/GenBank/DDBJ whole genome shotgun (WGS) entry which is preliminary data.</text>
</comment>
<name>A0ABT9US44_9FIRM</name>
<proteinExistence type="predicted"/>
<sequence>MELDEIKDFLNVYDSVDDKYIELIKNAVLDEFKELIPKFNRENMTSRQKLLLLFYIQEFYDNRSLYANNRKKMRSSISGMILNEKYGGDKI</sequence>
<organism evidence="1 2">
    <name type="scientific">Eubacterium multiforme</name>
    <dbReference type="NCBI Taxonomy" id="83339"/>
    <lineage>
        <taxon>Bacteria</taxon>
        <taxon>Bacillati</taxon>
        <taxon>Bacillota</taxon>
        <taxon>Clostridia</taxon>
        <taxon>Eubacteriales</taxon>
        <taxon>Eubacteriaceae</taxon>
        <taxon>Eubacterium</taxon>
    </lineage>
</organism>
<evidence type="ECO:0000313" key="1">
    <source>
        <dbReference type="EMBL" id="MDQ0149128.1"/>
    </source>
</evidence>
<evidence type="ECO:0008006" key="3">
    <source>
        <dbReference type="Google" id="ProtNLM"/>
    </source>
</evidence>
<dbReference type="InterPro" id="IPR006450">
    <property type="entry name" value="Phage_HK97_gp6-like"/>
</dbReference>
<evidence type="ECO:0000313" key="2">
    <source>
        <dbReference type="Proteomes" id="UP001228504"/>
    </source>
</evidence>
<dbReference type="NCBIfam" id="TIGR01560">
    <property type="entry name" value="put_DNA_pack"/>
    <property type="match status" value="1"/>
</dbReference>
<dbReference type="RefSeq" id="WP_307484164.1">
    <property type="nucleotide sequence ID" value="NZ_JAUSUF010000002.1"/>
</dbReference>
<gene>
    <name evidence="1" type="ORF">J2S18_001058</name>
</gene>
<dbReference type="Proteomes" id="UP001228504">
    <property type="component" value="Unassembled WGS sequence"/>
</dbReference>